<organism evidence="1">
    <name type="scientific">Anguilla anguilla</name>
    <name type="common">European freshwater eel</name>
    <name type="synonym">Muraena anguilla</name>
    <dbReference type="NCBI Taxonomy" id="7936"/>
    <lineage>
        <taxon>Eukaryota</taxon>
        <taxon>Metazoa</taxon>
        <taxon>Chordata</taxon>
        <taxon>Craniata</taxon>
        <taxon>Vertebrata</taxon>
        <taxon>Euteleostomi</taxon>
        <taxon>Actinopterygii</taxon>
        <taxon>Neopterygii</taxon>
        <taxon>Teleostei</taxon>
        <taxon>Anguilliformes</taxon>
        <taxon>Anguillidae</taxon>
        <taxon>Anguilla</taxon>
    </lineage>
</organism>
<dbReference type="EMBL" id="GBXM01044019">
    <property type="protein sequence ID" value="JAH64558.1"/>
    <property type="molecule type" value="Transcribed_RNA"/>
</dbReference>
<proteinExistence type="predicted"/>
<accession>A0A0E9UHT0</accession>
<evidence type="ECO:0000313" key="1">
    <source>
        <dbReference type="EMBL" id="JAH64558.1"/>
    </source>
</evidence>
<reference evidence="1" key="2">
    <citation type="journal article" date="2015" name="Fish Shellfish Immunol.">
        <title>Early steps in the European eel (Anguilla anguilla)-Vibrio vulnificus interaction in the gills: Role of the RtxA13 toxin.</title>
        <authorList>
            <person name="Callol A."/>
            <person name="Pajuelo D."/>
            <person name="Ebbesson L."/>
            <person name="Teles M."/>
            <person name="MacKenzie S."/>
            <person name="Amaro C."/>
        </authorList>
    </citation>
    <scope>NUCLEOTIDE SEQUENCE</scope>
</reference>
<name>A0A0E9UHT0_ANGAN</name>
<protein>
    <submittedName>
        <fullName evidence="1">Uncharacterized protein</fullName>
    </submittedName>
</protein>
<reference evidence="1" key="1">
    <citation type="submission" date="2014-11" db="EMBL/GenBank/DDBJ databases">
        <authorList>
            <person name="Amaro Gonzalez C."/>
        </authorList>
    </citation>
    <scope>NUCLEOTIDE SEQUENCE</scope>
</reference>
<sequence>MNMKKGSLVTL</sequence>